<evidence type="ECO:0000259" key="5">
    <source>
        <dbReference type="PROSITE" id="PS50217"/>
    </source>
</evidence>
<dbReference type="GO" id="GO:0001228">
    <property type="term" value="F:DNA-binding transcription activator activity, RNA polymerase II-specific"/>
    <property type="evidence" value="ECO:0007669"/>
    <property type="project" value="TreeGrafter"/>
</dbReference>
<feature type="compositionally biased region" description="Basic and acidic residues" evidence="4">
    <location>
        <begin position="302"/>
        <end position="311"/>
    </location>
</feature>
<keyword evidence="7" id="KW-1185">Reference proteome</keyword>
<sequence>MATALQQAPAKLPLLPQSAAQQQQQQQDAPLSEDSIALTKPTTNPLLADSIEDYLNLPSPAPSNLKQSRLSPAGAAAAATTAPASTLKAPAKPNISAADMQTLAATAPVAAASLAHGPPPPGSSPEVLFRYYLASELRRMGSPFDDSVIDKYVKQHTKTLDAARKVGSNTPAARASPPASSASIPSDPLAAAALQTAQPSGDILSGLAPMSASITPSPFKFTAAGMTAQVSASVDTASIFSSAAVGSAVDSASINPHLVQLDNMSRSNTETDAAIVTVNHAKVKEEHMTPKIQAEDLMDINESEHEHHSQKEEDEDEELDDEEDDLNTSNSFNDANGKKSGFGSTTASPSSVLGVPASLASISEDMRPSAEEYRKLSSKEKRQLRNKISARNFRTRRKEYIGQLEDQIADRDQIIEGLRLQVAKLTTSNRELTEEVKTLKAQSLSQMDVSRILEALTSNMTVPAGSADASASSASTGLMGPPAALPLPQASQAAQVAATPAAVPTSVTLPTLAGPALFAARTPMRTSNSSNSLTDLFGITSQQQQQRPDTPMQTSRPSTPLSPLFPALGASGSNSLGSGAPSGFSPLLRPSLARRPSPANFNMGGSSIGSSSGLNFSFNGSSSSSSSVPTLGHAGPITQPNTKKDVAPNASADSFWAGSSGAGASGSSPFGAGANGFTPVYMTLVDELSFPPVVTAPASVSSNKSSNSNKDGSVAAAKLAEMLMEKLRFSSPACPAYNSSAKSVTARSEVEDAFSRLLLDSDDVVIVDADAEIPPTYQEAIGSSTLLLAGPVPTYCKV</sequence>
<dbReference type="PANTHER" id="PTHR40621:SF10">
    <property type="entry name" value="BZIP DOMAIN-CONTAINING PROTEIN"/>
    <property type="match status" value="1"/>
</dbReference>
<dbReference type="PANTHER" id="PTHR40621">
    <property type="entry name" value="TRANSCRIPTION FACTOR KAPC-RELATED"/>
    <property type="match status" value="1"/>
</dbReference>
<dbReference type="PROSITE" id="PS00036">
    <property type="entry name" value="BZIP_BASIC"/>
    <property type="match status" value="1"/>
</dbReference>
<keyword evidence="3" id="KW-0175">Coiled coil</keyword>
<organism evidence="6 7">
    <name type="scientific">Tilletia horrida</name>
    <dbReference type="NCBI Taxonomy" id="155126"/>
    <lineage>
        <taxon>Eukaryota</taxon>
        <taxon>Fungi</taxon>
        <taxon>Dikarya</taxon>
        <taxon>Basidiomycota</taxon>
        <taxon>Ustilaginomycotina</taxon>
        <taxon>Exobasidiomycetes</taxon>
        <taxon>Tilletiales</taxon>
        <taxon>Tilletiaceae</taxon>
        <taxon>Tilletia</taxon>
    </lineage>
</organism>
<dbReference type="InterPro" id="IPR004827">
    <property type="entry name" value="bZIP"/>
</dbReference>
<accession>A0AAN6GV73</accession>
<feature type="region of interest" description="Disordered" evidence="4">
    <location>
        <begin position="625"/>
        <end position="650"/>
    </location>
</feature>
<evidence type="ECO:0000256" key="1">
    <source>
        <dbReference type="ARBA" id="ARBA00004123"/>
    </source>
</evidence>
<feature type="compositionally biased region" description="Polar residues" evidence="4">
    <location>
        <begin position="342"/>
        <end position="351"/>
    </location>
</feature>
<dbReference type="InterPro" id="IPR050936">
    <property type="entry name" value="AP-1-like"/>
</dbReference>
<feature type="region of interest" description="Disordered" evidence="4">
    <location>
        <begin position="55"/>
        <end position="90"/>
    </location>
</feature>
<dbReference type="EMBL" id="JAPDMZ010000038">
    <property type="protein sequence ID" value="KAK0554410.1"/>
    <property type="molecule type" value="Genomic_DNA"/>
</dbReference>
<feature type="region of interest" description="Disordered" evidence="4">
    <location>
        <begin position="1"/>
        <end position="43"/>
    </location>
</feature>
<feature type="compositionally biased region" description="Acidic residues" evidence="4">
    <location>
        <begin position="312"/>
        <end position="326"/>
    </location>
</feature>
<name>A0AAN6GV73_9BASI</name>
<feature type="region of interest" description="Disordered" evidence="4">
    <location>
        <begin position="165"/>
        <end position="185"/>
    </location>
</feature>
<dbReference type="Proteomes" id="UP001176517">
    <property type="component" value="Unassembled WGS sequence"/>
</dbReference>
<proteinExistence type="predicted"/>
<reference evidence="6" key="1">
    <citation type="journal article" date="2023" name="PhytoFront">
        <title>Draft Genome Resources of Seven Strains of Tilletia horrida, Causal Agent of Kernel Smut of Rice.</title>
        <authorList>
            <person name="Khanal S."/>
            <person name="Antony Babu S."/>
            <person name="Zhou X.G."/>
        </authorList>
    </citation>
    <scope>NUCLEOTIDE SEQUENCE</scope>
    <source>
        <strain evidence="6">TX6</strain>
    </source>
</reference>
<protein>
    <recommendedName>
        <fullName evidence="5">BZIP domain-containing protein</fullName>
    </recommendedName>
</protein>
<feature type="compositionally biased region" description="Polar residues" evidence="4">
    <location>
        <begin position="547"/>
        <end position="561"/>
    </location>
</feature>
<feature type="region of interest" description="Disordered" evidence="4">
    <location>
        <begin position="302"/>
        <end position="352"/>
    </location>
</feature>
<dbReference type="PROSITE" id="PS50217">
    <property type="entry name" value="BZIP"/>
    <property type="match status" value="1"/>
</dbReference>
<feature type="compositionally biased region" description="Low complexity" evidence="4">
    <location>
        <begin position="1"/>
        <end position="30"/>
    </location>
</feature>
<evidence type="ECO:0000256" key="4">
    <source>
        <dbReference type="SAM" id="MobiDB-lite"/>
    </source>
</evidence>
<evidence type="ECO:0000313" key="6">
    <source>
        <dbReference type="EMBL" id="KAK0554410.1"/>
    </source>
</evidence>
<dbReference type="InterPro" id="IPR046347">
    <property type="entry name" value="bZIP_sf"/>
</dbReference>
<comment type="subcellular location">
    <subcellularLocation>
        <location evidence="1">Nucleus</location>
    </subcellularLocation>
</comment>
<dbReference type="GO" id="GO:0090575">
    <property type="term" value="C:RNA polymerase II transcription regulator complex"/>
    <property type="evidence" value="ECO:0007669"/>
    <property type="project" value="TreeGrafter"/>
</dbReference>
<evidence type="ECO:0000256" key="2">
    <source>
        <dbReference type="ARBA" id="ARBA00023242"/>
    </source>
</evidence>
<dbReference type="SUPFAM" id="SSF57959">
    <property type="entry name" value="Leucine zipper domain"/>
    <property type="match status" value="1"/>
</dbReference>
<keyword evidence="2" id="KW-0539">Nucleus</keyword>
<dbReference type="CDD" id="cd14810">
    <property type="entry name" value="bZIP_u1"/>
    <property type="match status" value="1"/>
</dbReference>
<feature type="coiled-coil region" evidence="3">
    <location>
        <begin position="415"/>
        <end position="442"/>
    </location>
</feature>
<dbReference type="Gene3D" id="1.20.5.170">
    <property type="match status" value="1"/>
</dbReference>
<feature type="compositionally biased region" description="Low complexity" evidence="4">
    <location>
        <begin position="70"/>
        <end position="90"/>
    </location>
</feature>
<feature type="compositionally biased region" description="Low complexity" evidence="4">
    <location>
        <begin position="566"/>
        <end position="582"/>
    </location>
</feature>
<feature type="domain" description="BZIP" evidence="5">
    <location>
        <begin position="376"/>
        <end position="439"/>
    </location>
</feature>
<feature type="region of interest" description="Disordered" evidence="4">
    <location>
        <begin position="541"/>
        <end position="582"/>
    </location>
</feature>
<comment type="caution">
    <text evidence="6">The sequence shown here is derived from an EMBL/GenBank/DDBJ whole genome shotgun (WGS) entry which is preliminary data.</text>
</comment>
<dbReference type="GO" id="GO:0000976">
    <property type="term" value="F:transcription cis-regulatory region binding"/>
    <property type="evidence" value="ECO:0007669"/>
    <property type="project" value="InterPro"/>
</dbReference>
<dbReference type="Pfam" id="PF07716">
    <property type="entry name" value="bZIP_2"/>
    <property type="match status" value="1"/>
</dbReference>
<dbReference type="AlphaFoldDB" id="A0AAN6GV73"/>
<gene>
    <name evidence="6" type="ORF">OC846_002142</name>
</gene>
<dbReference type="SMART" id="SM00338">
    <property type="entry name" value="BRLZ"/>
    <property type="match status" value="1"/>
</dbReference>
<evidence type="ECO:0000313" key="7">
    <source>
        <dbReference type="Proteomes" id="UP001176517"/>
    </source>
</evidence>
<feature type="compositionally biased region" description="Low complexity" evidence="4">
    <location>
        <begin position="171"/>
        <end position="185"/>
    </location>
</feature>
<evidence type="ECO:0000256" key="3">
    <source>
        <dbReference type="SAM" id="Coils"/>
    </source>
</evidence>